<dbReference type="Proteomes" id="UP001059745">
    <property type="component" value="Plasmid unnamed1"/>
</dbReference>
<name>A0AB38U5X7_BURGA</name>
<reference evidence="1" key="1">
    <citation type="submission" date="2022-09" db="EMBL/GenBank/DDBJ databases">
        <title>Genomic of Burkholderia gladioli.</title>
        <authorList>
            <person name="Wu H."/>
        </authorList>
    </citation>
    <scope>NUCLEOTIDE SEQUENCE</scope>
    <source>
        <strain evidence="1">ZN-S4</strain>
        <plasmid evidence="1">unnamed1</plasmid>
    </source>
</reference>
<accession>A0AB38U5X7</accession>
<gene>
    <name evidence="1" type="ORF">NYZ96_35200</name>
</gene>
<geneLocation type="plasmid" evidence="1 2">
    <name>unnamed1</name>
</geneLocation>
<evidence type="ECO:0000313" key="1">
    <source>
        <dbReference type="EMBL" id="UWX75331.1"/>
    </source>
</evidence>
<protein>
    <submittedName>
        <fullName evidence="1">Uncharacterized protein</fullName>
    </submittedName>
</protein>
<keyword evidence="1" id="KW-0614">Plasmid</keyword>
<organism evidence="1 2">
    <name type="scientific">Burkholderia gladioli</name>
    <name type="common">Pseudomonas marginata</name>
    <name type="synonym">Phytomonas marginata</name>
    <dbReference type="NCBI Taxonomy" id="28095"/>
    <lineage>
        <taxon>Bacteria</taxon>
        <taxon>Pseudomonadati</taxon>
        <taxon>Pseudomonadota</taxon>
        <taxon>Betaproteobacteria</taxon>
        <taxon>Burkholderiales</taxon>
        <taxon>Burkholderiaceae</taxon>
        <taxon>Burkholderia</taxon>
    </lineage>
</organism>
<evidence type="ECO:0000313" key="2">
    <source>
        <dbReference type="Proteomes" id="UP001059745"/>
    </source>
</evidence>
<dbReference type="EMBL" id="CP104216">
    <property type="protein sequence ID" value="UWX75331.1"/>
    <property type="molecule type" value="Genomic_DNA"/>
</dbReference>
<dbReference type="RefSeq" id="WP_260531906.1">
    <property type="nucleotide sequence ID" value="NZ_CP104216.1"/>
</dbReference>
<dbReference type="AlphaFoldDB" id="A0AB38U5X7"/>
<proteinExistence type="predicted"/>
<sequence length="70" mass="7576">MSKPPIHATGLVSGGEFTLCGIAFDAQDSGDVDEPVVFATPGQTVDCEDCRIVIDYVKSFKRYRQPGDPQ</sequence>